<proteinExistence type="predicted"/>
<dbReference type="InterPro" id="IPR036397">
    <property type="entry name" value="RNaseH_sf"/>
</dbReference>
<dbReference type="GO" id="GO:0031297">
    <property type="term" value="P:replication fork processing"/>
    <property type="evidence" value="ECO:0007669"/>
    <property type="project" value="TreeGrafter"/>
</dbReference>
<dbReference type="OMA" id="ARKMATH"/>
<name>A0A1I8B7A0_MELHA</name>
<sequence>MPKTQIRALIHHEYTLGRKPMETLKNIAQSKGPDAISRRAIYWWYAKFRNGQENVEYQLRSGRPSTNDQDAVLKAIEADPTLSTRMLAEGILRKHGKKVRKGRWVPHELSIQQKNKSLLAAQQLLQRYQKEKFLSRIVTCDENPDCGPCDYHLFASLATLLPVIDHIQNHLRLYFASKTPEFYSRGIDLFARKMATHY</sequence>
<dbReference type="GO" id="GO:0044774">
    <property type="term" value="P:mitotic DNA integrity checkpoint signaling"/>
    <property type="evidence" value="ECO:0007669"/>
    <property type="project" value="TreeGrafter"/>
</dbReference>
<dbReference type="PANTHER" id="PTHR46060">
    <property type="entry name" value="MARINER MOS1 TRANSPOSASE-LIKE PROTEIN"/>
    <property type="match status" value="1"/>
</dbReference>
<organism evidence="2 3">
    <name type="scientific">Meloidogyne hapla</name>
    <name type="common">Root-knot nematode worm</name>
    <dbReference type="NCBI Taxonomy" id="6305"/>
    <lineage>
        <taxon>Eukaryota</taxon>
        <taxon>Metazoa</taxon>
        <taxon>Ecdysozoa</taxon>
        <taxon>Nematoda</taxon>
        <taxon>Chromadorea</taxon>
        <taxon>Rhabditida</taxon>
        <taxon>Tylenchina</taxon>
        <taxon>Tylenchomorpha</taxon>
        <taxon>Tylenchoidea</taxon>
        <taxon>Meloidogynidae</taxon>
        <taxon>Meloidogyninae</taxon>
        <taxon>Meloidogyne</taxon>
    </lineage>
</organism>
<dbReference type="GO" id="GO:0000793">
    <property type="term" value="C:condensed chromosome"/>
    <property type="evidence" value="ECO:0007669"/>
    <property type="project" value="TreeGrafter"/>
</dbReference>
<dbReference type="GO" id="GO:0000014">
    <property type="term" value="F:single-stranded DNA endodeoxyribonuclease activity"/>
    <property type="evidence" value="ECO:0007669"/>
    <property type="project" value="TreeGrafter"/>
</dbReference>
<accession>A0A1I8B7A0</accession>
<dbReference type="GO" id="GO:0044547">
    <property type="term" value="F:DNA topoisomerase binding"/>
    <property type="evidence" value="ECO:0007669"/>
    <property type="project" value="TreeGrafter"/>
</dbReference>
<dbReference type="GO" id="GO:0042800">
    <property type="term" value="F:histone H3K4 methyltransferase activity"/>
    <property type="evidence" value="ECO:0007669"/>
    <property type="project" value="TreeGrafter"/>
</dbReference>
<dbReference type="Proteomes" id="UP000095281">
    <property type="component" value="Unplaced"/>
</dbReference>
<protein>
    <submittedName>
        <fullName evidence="3">HTH_48 domain-containing protein</fullName>
    </submittedName>
</protein>
<evidence type="ECO:0000313" key="2">
    <source>
        <dbReference type="Proteomes" id="UP000095281"/>
    </source>
</evidence>
<dbReference type="InterPro" id="IPR041426">
    <property type="entry name" value="Mos1_HTH"/>
</dbReference>
<reference evidence="3" key="1">
    <citation type="submission" date="2016-11" db="UniProtKB">
        <authorList>
            <consortium name="WormBaseParasite"/>
        </authorList>
    </citation>
    <scope>IDENTIFICATION</scope>
</reference>
<evidence type="ECO:0000259" key="1">
    <source>
        <dbReference type="Pfam" id="PF17906"/>
    </source>
</evidence>
<dbReference type="GO" id="GO:0046975">
    <property type="term" value="F:histone H3K36 methyltransferase activity"/>
    <property type="evidence" value="ECO:0007669"/>
    <property type="project" value="TreeGrafter"/>
</dbReference>
<dbReference type="InterPro" id="IPR052709">
    <property type="entry name" value="Transposase-MT_Hybrid"/>
</dbReference>
<dbReference type="PANTHER" id="PTHR46060:SF2">
    <property type="entry name" value="HISTONE-LYSINE N-METHYLTRANSFERASE SETMAR"/>
    <property type="match status" value="1"/>
</dbReference>
<dbReference type="Pfam" id="PF17906">
    <property type="entry name" value="HTH_48"/>
    <property type="match status" value="1"/>
</dbReference>
<dbReference type="GO" id="GO:0035861">
    <property type="term" value="C:site of double-strand break"/>
    <property type="evidence" value="ECO:0007669"/>
    <property type="project" value="TreeGrafter"/>
</dbReference>
<dbReference type="GO" id="GO:0015074">
    <property type="term" value="P:DNA integration"/>
    <property type="evidence" value="ECO:0007669"/>
    <property type="project" value="TreeGrafter"/>
</dbReference>
<dbReference type="Gene3D" id="3.30.420.10">
    <property type="entry name" value="Ribonuclease H-like superfamily/Ribonuclease H"/>
    <property type="match status" value="1"/>
</dbReference>
<dbReference type="GO" id="GO:0006303">
    <property type="term" value="P:double-strand break repair via nonhomologous end joining"/>
    <property type="evidence" value="ECO:0007669"/>
    <property type="project" value="TreeGrafter"/>
</dbReference>
<dbReference type="Gene3D" id="1.10.10.1450">
    <property type="match status" value="1"/>
</dbReference>
<dbReference type="GO" id="GO:0000729">
    <property type="term" value="P:DNA double-strand break processing"/>
    <property type="evidence" value="ECO:0007669"/>
    <property type="project" value="TreeGrafter"/>
</dbReference>
<feature type="domain" description="Mos1 transposase HTH" evidence="1">
    <location>
        <begin position="3"/>
        <end position="51"/>
    </location>
</feature>
<dbReference type="GO" id="GO:0003690">
    <property type="term" value="F:double-stranded DNA binding"/>
    <property type="evidence" value="ECO:0007669"/>
    <property type="project" value="TreeGrafter"/>
</dbReference>
<dbReference type="WBParaSite" id="MhA1_Contig1572.frz3.gene8">
    <property type="protein sequence ID" value="MhA1_Contig1572.frz3.gene8"/>
    <property type="gene ID" value="MhA1_Contig1572.frz3.gene8"/>
</dbReference>
<keyword evidence="2" id="KW-1185">Reference proteome</keyword>
<dbReference type="GO" id="GO:0005634">
    <property type="term" value="C:nucleus"/>
    <property type="evidence" value="ECO:0007669"/>
    <property type="project" value="TreeGrafter"/>
</dbReference>
<dbReference type="GO" id="GO:0003697">
    <property type="term" value="F:single-stranded DNA binding"/>
    <property type="evidence" value="ECO:0007669"/>
    <property type="project" value="TreeGrafter"/>
</dbReference>
<evidence type="ECO:0000313" key="3">
    <source>
        <dbReference type="WBParaSite" id="MhA1_Contig1572.frz3.gene8"/>
    </source>
</evidence>
<dbReference type="AlphaFoldDB" id="A0A1I8B7A0"/>